<dbReference type="SUPFAM" id="SSF51445">
    <property type="entry name" value="(Trans)glycosidases"/>
    <property type="match status" value="1"/>
</dbReference>
<gene>
    <name evidence="12" type="ORF">AJ80_09479</name>
</gene>
<evidence type="ECO:0000256" key="1">
    <source>
        <dbReference type="ARBA" id="ARBA00000822"/>
    </source>
</evidence>
<dbReference type="PANTHER" id="PTHR11177:SF402">
    <property type="entry name" value="CHITINASE"/>
    <property type="match status" value="1"/>
</dbReference>
<evidence type="ECO:0000256" key="3">
    <source>
        <dbReference type="ARBA" id="ARBA00012729"/>
    </source>
</evidence>
<dbReference type="InterPro" id="IPR050314">
    <property type="entry name" value="Glycosyl_Hydrlase_18"/>
</dbReference>
<evidence type="ECO:0000259" key="11">
    <source>
        <dbReference type="PROSITE" id="PS51910"/>
    </source>
</evidence>
<dbReference type="Pfam" id="PF00704">
    <property type="entry name" value="Glyco_hydro_18"/>
    <property type="match status" value="1"/>
</dbReference>
<dbReference type="InterPro" id="IPR029070">
    <property type="entry name" value="Chitinase_insertion_sf"/>
</dbReference>
<keyword evidence="6" id="KW-0119">Carbohydrate metabolism</keyword>
<dbReference type="GO" id="GO:0006032">
    <property type="term" value="P:chitin catabolic process"/>
    <property type="evidence" value="ECO:0007669"/>
    <property type="project" value="UniProtKB-KW"/>
</dbReference>
<evidence type="ECO:0000256" key="7">
    <source>
        <dbReference type="ARBA" id="ARBA00023295"/>
    </source>
</evidence>
<dbReference type="InterPro" id="IPR001579">
    <property type="entry name" value="Glyco_hydro_18_chit_AS"/>
</dbReference>
<keyword evidence="13" id="KW-1185">Reference proteome</keyword>
<evidence type="ECO:0000256" key="6">
    <source>
        <dbReference type="ARBA" id="ARBA00023277"/>
    </source>
</evidence>
<organism evidence="12 13">
    <name type="scientific">Polytolypa hystricis (strain UAMH7299)</name>
    <dbReference type="NCBI Taxonomy" id="1447883"/>
    <lineage>
        <taxon>Eukaryota</taxon>
        <taxon>Fungi</taxon>
        <taxon>Dikarya</taxon>
        <taxon>Ascomycota</taxon>
        <taxon>Pezizomycotina</taxon>
        <taxon>Eurotiomycetes</taxon>
        <taxon>Eurotiomycetidae</taxon>
        <taxon>Onygenales</taxon>
        <taxon>Onygenales incertae sedis</taxon>
        <taxon>Polytolypa</taxon>
    </lineage>
</organism>
<reference evidence="12 13" key="1">
    <citation type="submission" date="2017-10" db="EMBL/GenBank/DDBJ databases">
        <title>Comparative genomics in systemic dimorphic fungi from Ajellomycetaceae.</title>
        <authorList>
            <person name="Munoz J.F."/>
            <person name="Mcewen J.G."/>
            <person name="Clay O.K."/>
            <person name="Cuomo C.A."/>
        </authorList>
    </citation>
    <scope>NUCLEOTIDE SEQUENCE [LARGE SCALE GENOMIC DNA]</scope>
    <source>
        <strain evidence="12 13">UAMH7299</strain>
    </source>
</reference>
<proteinExistence type="inferred from homology"/>
<evidence type="ECO:0000256" key="10">
    <source>
        <dbReference type="SAM" id="MobiDB-lite"/>
    </source>
</evidence>
<evidence type="ECO:0000256" key="9">
    <source>
        <dbReference type="RuleBase" id="RU000489"/>
    </source>
</evidence>
<dbReference type="InterPro" id="IPR011583">
    <property type="entry name" value="Chitinase_II/V-like_cat"/>
</dbReference>
<evidence type="ECO:0000313" key="13">
    <source>
        <dbReference type="Proteomes" id="UP000224634"/>
    </source>
</evidence>
<feature type="compositionally biased region" description="Basic and acidic residues" evidence="10">
    <location>
        <begin position="233"/>
        <end position="250"/>
    </location>
</feature>
<comment type="catalytic activity">
    <reaction evidence="1">
        <text>Random endo-hydrolysis of N-acetyl-beta-D-glucosaminide (1-&gt;4)-beta-linkages in chitin and chitodextrins.</text>
        <dbReference type="EC" id="3.2.1.14"/>
    </reaction>
</comment>
<accession>A0A2B7WQ42</accession>
<dbReference type="OrthoDB" id="4186705at2759"/>
<keyword evidence="8" id="KW-0624">Polysaccharide degradation</keyword>
<keyword evidence="5" id="KW-0146">Chitin degradation</keyword>
<protein>
    <recommendedName>
        <fullName evidence="3">chitinase</fullName>
        <ecNumber evidence="3">3.2.1.14</ecNumber>
    </recommendedName>
</protein>
<feature type="region of interest" description="Disordered" evidence="10">
    <location>
        <begin position="230"/>
        <end position="250"/>
    </location>
</feature>
<evidence type="ECO:0000256" key="5">
    <source>
        <dbReference type="ARBA" id="ARBA00023024"/>
    </source>
</evidence>
<dbReference type="AlphaFoldDB" id="A0A2B7WQ42"/>
<feature type="domain" description="GH18" evidence="11">
    <location>
        <begin position="1"/>
        <end position="238"/>
    </location>
</feature>
<dbReference type="PROSITE" id="PS01095">
    <property type="entry name" value="GH18_1"/>
    <property type="match status" value="1"/>
</dbReference>
<dbReference type="GO" id="GO:0008061">
    <property type="term" value="F:chitin binding"/>
    <property type="evidence" value="ECO:0007669"/>
    <property type="project" value="InterPro"/>
</dbReference>
<sequence>MMDEYGFDGLDIDWEYPVADGRGGSKDDFKNYVMLLKEARDAFGSKYGLTIAIPASYYYGLSNHALGYLKGLDVKNMAKYVDWFNFMSYDIHGVWDSQSKWTREVINSHTNLTEISTGLDLLWRKSIPPEKVLLGLAFYGRSFTLADPSCNTPGLARYLTTKSAKILKKESPKVVHDAEAGVKWITWDTNQWVSYDDAKTLKRKADFASGLCLGGSFAWALTQAGPGTLSHPSELKGEGLEGADPKGKDSGSGEVFIGTEVFKQKNPRIACVPPCTFVMPSFPLNNTTTIFFPPYTTSLEVVWPTTTVVTQPNGGISTSTGLFKTIQTTTLNIPRLVTSVIDLWNWRIERDMSTIIYAVSSSILPPPFVITDHPRNWSDDYEHTFEATGTEYSHTMALTNVPSSFTGVTRTITPPPLPYTSQKGRRDNDLPALTFSVGPPGPLCTKDCGKKWKRFCGGPCEHDCDGQSRDFVSPIDPDPPKNIRKCAGKDCKKRKCTSPLCVRFGCHGLDCVDGVCLGPRCRVTMCGGGRCGEGCTGLGCKKSGCIGECSLDGTCLSLRCTSFGCIGLDCGSDGICSGPRCKPVWCRGLGCKSGQCSGPDCKEGERGCDKKNRKTVSRCTEILNKILTNKKKTHYSTSTRKRCSQVTGCNVEATTVTTTVSTNLYEVYTVSEYILPQPTQDEKSHHSLAEKLLELRKSRDANRFGAVPTKTASPKTTGKVECKTWAW</sequence>
<comment type="similarity">
    <text evidence="2">Belongs to the glycosyl hydrolase 18 family. Chitinase class V subfamily.</text>
</comment>
<name>A0A2B7WQ42_POLH7</name>
<dbReference type="SMART" id="SM00636">
    <property type="entry name" value="Glyco_18"/>
    <property type="match status" value="1"/>
</dbReference>
<dbReference type="InterPro" id="IPR001223">
    <property type="entry name" value="Glyco_hydro18_cat"/>
</dbReference>
<evidence type="ECO:0000256" key="2">
    <source>
        <dbReference type="ARBA" id="ARBA00008682"/>
    </source>
</evidence>
<evidence type="ECO:0000313" key="12">
    <source>
        <dbReference type="EMBL" id="PGG98706.1"/>
    </source>
</evidence>
<dbReference type="InterPro" id="IPR017853">
    <property type="entry name" value="GH"/>
</dbReference>
<dbReference type="SUPFAM" id="SSF54556">
    <property type="entry name" value="Chitinase insertion domain"/>
    <property type="match status" value="1"/>
</dbReference>
<dbReference type="GO" id="GO:0000272">
    <property type="term" value="P:polysaccharide catabolic process"/>
    <property type="evidence" value="ECO:0007669"/>
    <property type="project" value="UniProtKB-KW"/>
</dbReference>
<evidence type="ECO:0000256" key="8">
    <source>
        <dbReference type="ARBA" id="ARBA00023326"/>
    </source>
</evidence>
<dbReference type="GO" id="GO:0008843">
    <property type="term" value="F:endochitinase activity"/>
    <property type="evidence" value="ECO:0007669"/>
    <property type="project" value="UniProtKB-EC"/>
</dbReference>
<dbReference type="Gene3D" id="3.20.20.80">
    <property type="entry name" value="Glycosidases"/>
    <property type="match status" value="1"/>
</dbReference>
<dbReference type="Gene3D" id="3.10.50.10">
    <property type="match status" value="1"/>
</dbReference>
<dbReference type="Proteomes" id="UP000224634">
    <property type="component" value="Unassembled WGS sequence"/>
</dbReference>
<keyword evidence="7 9" id="KW-0326">Glycosidase</keyword>
<evidence type="ECO:0000256" key="4">
    <source>
        <dbReference type="ARBA" id="ARBA00022801"/>
    </source>
</evidence>
<dbReference type="EC" id="3.2.1.14" evidence="3"/>
<dbReference type="PANTHER" id="PTHR11177">
    <property type="entry name" value="CHITINASE"/>
    <property type="match status" value="1"/>
</dbReference>
<dbReference type="PROSITE" id="PS51910">
    <property type="entry name" value="GH18_2"/>
    <property type="match status" value="1"/>
</dbReference>
<keyword evidence="4 9" id="KW-0378">Hydrolase</keyword>
<dbReference type="EMBL" id="PDNA01000287">
    <property type="protein sequence ID" value="PGG98706.1"/>
    <property type="molecule type" value="Genomic_DNA"/>
</dbReference>
<comment type="caution">
    <text evidence="12">The sequence shown here is derived from an EMBL/GenBank/DDBJ whole genome shotgun (WGS) entry which is preliminary data.</text>
</comment>